<keyword evidence="1" id="KW-0645">Protease</keyword>
<keyword evidence="15" id="KW-0863">Zinc-finger</keyword>
<dbReference type="Pfam" id="PF00078">
    <property type="entry name" value="RVT_1"/>
    <property type="match status" value="1"/>
</dbReference>
<feature type="region of interest" description="Disordered" evidence="16">
    <location>
        <begin position="1560"/>
        <end position="1579"/>
    </location>
</feature>
<organism evidence="20 21">
    <name type="scientific">Tanacetum coccineum</name>
    <dbReference type="NCBI Taxonomy" id="301880"/>
    <lineage>
        <taxon>Eukaryota</taxon>
        <taxon>Viridiplantae</taxon>
        <taxon>Streptophyta</taxon>
        <taxon>Embryophyta</taxon>
        <taxon>Tracheophyta</taxon>
        <taxon>Spermatophyta</taxon>
        <taxon>Magnoliopsida</taxon>
        <taxon>eudicotyledons</taxon>
        <taxon>Gunneridae</taxon>
        <taxon>Pentapetalae</taxon>
        <taxon>asterids</taxon>
        <taxon>campanulids</taxon>
        <taxon>Asterales</taxon>
        <taxon>Asteraceae</taxon>
        <taxon>Asteroideae</taxon>
        <taxon>Anthemideae</taxon>
        <taxon>Anthemidinae</taxon>
        <taxon>Tanacetum</taxon>
    </lineage>
</organism>
<reference evidence="20" key="1">
    <citation type="journal article" date="2022" name="Int. J. Mol. Sci.">
        <title>Draft Genome of Tanacetum Coccineum: Genomic Comparison of Closely Related Tanacetum-Family Plants.</title>
        <authorList>
            <person name="Yamashiro T."/>
            <person name="Shiraishi A."/>
            <person name="Nakayama K."/>
            <person name="Satake H."/>
        </authorList>
    </citation>
    <scope>NUCLEOTIDE SEQUENCE</scope>
</reference>
<evidence type="ECO:0000256" key="13">
    <source>
        <dbReference type="ARBA" id="ARBA00023125"/>
    </source>
</evidence>
<evidence type="ECO:0000259" key="19">
    <source>
        <dbReference type="PROSITE" id="PS50994"/>
    </source>
</evidence>
<feature type="compositionally biased region" description="Acidic residues" evidence="16">
    <location>
        <begin position="1069"/>
        <end position="1093"/>
    </location>
</feature>
<evidence type="ECO:0000256" key="15">
    <source>
        <dbReference type="PROSITE-ProRule" id="PRU00047"/>
    </source>
</evidence>
<feature type="compositionally biased region" description="Basic and acidic residues" evidence="16">
    <location>
        <begin position="1560"/>
        <end position="1570"/>
    </location>
</feature>
<keyword evidence="15" id="KW-0862">Zinc</keyword>
<proteinExistence type="predicted"/>
<feature type="domain" description="Integrase catalytic" evidence="19">
    <location>
        <begin position="1917"/>
        <end position="2104"/>
    </location>
</feature>
<dbReference type="CDD" id="cd01647">
    <property type="entry name" value="RT_LTR"/>
    <property type="match status" value="1"/>
</dbReference>
<feature type="domain" description="Reverse transcriptase" evidence="18">
    <location>
        <begin position="211"/>
        <end position="404"/>
    </location>
</feature>
<feature type="region of interest" description="Disordered" evidence="16">
    <location>
        <begin position="574"/>
        <end position="605"/>
    </location>
</feature>
<evidence type="ECO:0000256" key="6">
    <source>
        <dbReference type="ARBA" id="ARBA00022750"/>
    </source>
</evidence>
<evidence type="ECO:0000313" key="21">
    <source>
        <dbReference type="Proteomes" id="UP001151760"/>
    </source>
</evidence>
<evidence type="ECO:0000313" key="20">
    <source>
        <dbReference type="EMBL" id="GJT05582.1"/>
    </source>
</evidence>
<evidence type="ECO:0000256" key="4">
    <source>
        <dbReference type="ARBA" id="ARBA00022722"/>
    </source>
</evidence>
<dbReference type="PROSITE" id="PS50158">
    <property type="entry name" value="ZF_CCHC"/>
    <property type="match status" value="1"/>
</dbReference>
<dbReference type="GO" id="GO:0003964">
    <property type="term" value="F:RNA-directed DNA polymerase activity"/>
    <property type="evidence" value="ECO:0007669"/>
    <property type="project" value="UniProtKB-KW"/>
</dbReference>
<dbReference type="InterPro" id="IPR043502">
    <property type="entry name" value="DNA/RNA_pol_sf"/>
</dbReference>
<keyword evidence="14" id="KW-0233">DNA recombination</keyword>
<keyword evidence="12" id="KW-0239">DNA-directed DNA polymerase</keyword>
<dbReference type="SUPFAM" id="SSF53098">
    <property type="entry name" value="Ribonuclease H-like"/>
    <property type="match status" value="2"/>
</dbReference>
<dbReference type="CDD" id="cd09274">
    <property type="entry name" value="RNase_HI_RT_Ty3"/>
    <property type="match status" value="1"/>
</dbReference>
<evidence type="ECO:0000256" key="16">
    <source>
        <dbReference type="SAM" id="MobiDB-lite"/>
    </source>
</evidence>
<keyword evidence="21" id="KW-1185">Reference proteome</keyword>
<dbReference type="InterPro" id="IPR050951">
    <property type="entry name" value="Retrovirus_Pol_polyprotein"/>
</dbReference>
<keyword evidence="9" id="KW-0460">Magnesium</keyword>
<evidence type="ECO:0000256" key="10">
    <source>
        <dbReference type="ARBA" id="ARBA00022908"/>
    </source>
</evidence>
<evidence type="ECO:0000256" key="5">
    <source>
        <dbReference type="ARBA" id="ARBA00022723"/>
    </source>
</evidence>
<dbReference type="PANTHER" id="PTHR37984:SF5">
    <property type="entry name" value="PROTEIN NYNRIN-LIKE"/>
    <property type="match status" value="1"/>
</dbReference>
<evidence type="ECO:0000259" key="17">
    <source>
        <dbReference type="PROSITE" id="PS50158"/>
    </source>
</evidence>
<feature type="compositionally biased region" description="Basic and acidic residues" evidence="16">
    <location>
        <begin position="1367"/>
        <end position="1378"/>
    </location>
</feature>
<feature type="compositionally biased region" description="Basic and acidic residues" evidence="16">
    <location>
        <begin position="574"/>
        <end position="584"/>
    </location>
</feature>
<comment type="caution">
    <text evidence="20">The sequence shown here is derived from an EMBL/GenBank/DDBJ whole genome shotgun (WGS) entry which is preliminary data.</text>
</comment>
<evidence type="ECO:0000256" key="11">
    <source>
        <dbReference type="ARBA" id="ARBA00022918"/>
    </source>
</evidence>
<evidence type="ECO:0000256" key="12">
    <source>
        <dbReference type="ARBA" id="ARBA00022932"/>
    </source>
</evidence>
<keyword evidence="7" id="KW-0255">Endonuclease</keyword>
<evidence type="ECO:0000256" key="14">
    <source>
        <dbReference type="ARBA" id="ARBA00023172"/>
    </source>
</evidence>
<keyword evidence="6" id="KW-0064">Aspartyl protease</keyword>
<dbReference type="PROSITE" id="PS50878">
    <property type="entry name" value="RT_POL"/>
    <property type="match status" value="1"/>
</dbReference>
<keyword evidence="3" id="KW-0548">Nucleotidyltransferase</keyword>
<dbReference type="PANTHER" id="PTHR37984">
    <property type="entry name" value="PROTEIN CBG26694"/>
    <property type="match status" value="1"/>
</dbReference>
<dbReference type="Gene3D" id="3.30.70.270">
    <property type="match status" value="1"/>
</dbReference>
<dbReference type="InterPro" id="IPR041373">
    <property type="entry name" value="RT_RNaseH"/>
</dbReference>
<accession>A0ABQ5AUW4</accession>
<dbReference type="Gene3D" id="3.10.10.10">
    <property type="entry name" value="HIV Type 1 Reverse Transcriptase, subunit A, domain 1"/>
    <property type="match status" value="1"/>
</dbReference>
<keyword evidence="4" id="KW-0540">Nuclease</keyword>
<dbReference type="EMBL" id="BQNB010012598">
    <property type="protein sequence ID" value="GJT05582.1"/>
    <property type="molecule type" value="Genomic_DNA"/>
</dbReference>
<dbReference type="PROSITE" id="PS50994">
    <property type="entry name" value="INTEGRASE"/>
    <property type="match status" value="1"/>
</dbReference>
<dbReference type="Pfam" id="PF08284">
    <property type="entry name" value="RVP_2"/>
    <property type="match status" value="1"/>
</dbReference>
<feature type="region of interest" description="Disordered" evidence="16">
    <location>
        <begin position="1039"/>
        <end position="1105"/>
    </location>
</feature>
<keyword evidence="5" id="KW-0479">Metal-binding</keyword>
<dbReference type="Proteomes" id="UP001151760">
    <property type="component" value="Unassembled WGS sequence"/>
</dbReference>
<evidence type="ECO:0000256" key="2">
    <source>
        <dbReference type="ARBA" id="ARBA00022679"/>
    </source>
</evidence>
<feature type="region of interest" description="Disordered" evidence="16">
    <location>
        <begin position="1367"/>
        <end position="1393"/>
    </location>
</feature>
<dbReference type="InterPro" id="IPR001878">
    <property type="entry name" value="Znf_CCHC"/>
</dbReference>
<evidence type="ECO:0000256" key="9">
    <source>
        <dbReference type="ARBA" id="ARBA00022842"/>
    </source>
</evidence>
<evidence type="ECO:0000259" key="18">
    <source>
        <dbReference type="PROSITE" id="PS50878"/>
    </source>
</evidence>
<protein>
    <submittedName>
        <fullName evidence="20">Reverse transcriptase domain-containing protein</fullName>
    </submittedName>
</protein>
<dbReference type="SUPFAM" id="SSF56672">
    <property type="entry name" value="DNA/RNA polymerases"/>
    <property type="match status" value="2"/>
</dbReference>
<dbReference type="Pfam" id="PF07727">
    <property type="entry name" value="RVT_2"/>
    <property type="match status" value="1"/>
</dbReference>
<dbReference type="InterPro" id="IPR001584">
    <property type="entry name" value="Integrase_cat-core"/>
</dbReference>
<dbReference type="InterPro" id="IPR000477">
    <property type="entry name" value="RT_dom"/>
</dbReference>
<evidence type="ECO:0000256" key="7">
    <source>
        <dbReference type="ARBA" id="ARBA00022759"/>
    </source>
</evidence>
<dbReference type="InterPro" id="IPR036397">
    <property type="entry name" value="RNaseH_sf"/>
</dbReference>
<name>A0ABQ5AUW4_9ASTR</name>
<dbReference type="InterPro" id="IPR056924">
    <property type="entry name" value="SH3_Tf2-1"/>
</dbReference>
<feature type="compositionally biased region" description="Basic and acidic residues" evidence="16">
    <location>
        <begin position="592"/>
        <end position="605"/>
    </location>
</feature>
<keyword evidence="2" id="KW-0808">Transferase</keyword>
<sequence>MAGHTTNQRAQRTNKEYSLLECGAQGHFRSDCPKLKNRNQGNQAGNGNAIARAYVVGFAGTNPNSNVVTVSLIDILPTTLDHGYEVELADVLTSSIGYGLVAEYMPYVCDEKLVRVPLGSEILTFHGDGSNNGHESRLNIISCTKTQKYLLKGCLSFGTCFMKKAEGQVEESDLKDLQIDLIPGAAPVARAPYRLAPSEMKELSDQLKELSDKGFIRPSSSPWGAPVLFVKKKDGSFRMCIDYQELNKLTVKNRYPLPRIDDLFDQLQGSSVYSKIDLRSGYHQLRVREEDIPKTAFRTRYGHYEFQVMPFGLTNAPAVFMDLMNRVCKPYLDKFVIVFIDDILIYSKSKQEHEKHLKLILELLKKEQLYAKFSKCEFWIPKALPVITKLTQKKVKFDWSDKAETTFQLIKQKLCSAPILALPEGSEDFIAYCDASIKGLGAVLMQREKVIAYASRQLKIHEKNYTTHDLELGAVVFALKIWRHYLYGTKCTVFTDHKSLQHILDQKELNMRQRRWLELLSDYDCEIRYHPGKANVVADALSRKERNKPLRVRALVMTIGLDLPKRILEAQTEARKPENLKSEDVGGMLIENSKDPEKSRKEKLEPRADETLCFNNMSWLSCFGDLRALIMHESHKSEYSVHPGSDKMYQDMKQLYWWPNMKADIATYVSKCLTCLKVKAEHQSHLACWYNQRFLNGSGTISPWILSPSSQGRKVETILYGFASNFWRSFMGTQLDMSTAYHPQTDGQCERTIQTLEYMLRACVIDFGNGWERHLPLIKFSYNNSYHASIKAASFEALYGRKCRSPVCWAEVRDAQLTGPELIHETTEKIVQIKQIIQATRDRQKSYADVMRKPLEFQVGDRVMLKVSPWKGVIRFGKRGKLNPRYIGPFKVLAKVGTIAYRLELPQQLSKVHNTFHVSNLKKCLSDEPLAVPLDEIHIDDKFRFVEEPVEIMDREVKRLKQSRIPIIKVRWKSRRGPEFTWECEDQFQKKYPQLFTRTAPSIAVMSSSTVTYTSVYTDSEPGRVFWGADEELTDGGYVADSNLEEDPEEDHADYPVDGGDGNDKPSDDDGDDTDDEDEEPFEDENDDKEEEEHITLADSSVVPAIDLVPSAGDTEAFEIDESAPTPRSPQTKVLFAQTCLRRARKTVRLEPPMSTSIKARIAEHVVAPTPPLLVESPPLPLPSPLTTSPTDAGEPLGYRAAGIQMRAASLPLLLPSTSHRTDIPELRRHLKRELALLLPLLDLRLGRVALTTLEGVNQRVTELATIVKQENEEFQVRFEDAQDDRAYLRARVNILFIDRPYHRHTAMILDREAMYARIAWTSSEDKSAAIEAHVRTLEAQVATLIAQTSSLQTQLTTTLRRIETLKARDLEPQDEPAKAGSSCDDSHDSRIGRRRQVSTVREYTYTDFLNCQPMNFKGTEGVVRLSQWLEKTESVFYISNCTLACQVKFATCTLQGNTFDMEILPRSGQLTRHCDIAYAMPWKTLKKMMTDKYCPRRVGCDVESIFLEKSDLVEKYVGCLPDMIHRIVKASKPKTMQEAIEFATELMDKKILTITERQAENNRNFDDTSRNNQNQQQPFKRNNVAWAYTVGPGEKKLYGGSKPLCPNCNYHHDRLCARKCINCKRIGHSAHDCKSRHAGNGNVVARAYVVGTAGTNPNSNVVTGTFLLKNRYALILFDTGADRSFVSTTFSSLIDIIPTTLDHGYDVELADGRIIWKLCSAPILALPKGSEDFIAYCDASIKGLGAVLMQREKEELNINNHRPRWLELLTITNDFSNSLSDRRGKAIRSVLDALSRKERNKPLRVRALVMTIGLDLPKQILEAQTKAINPENLKSEDVGGMLIESLKDPEKPRKEKLEPRADKTLCLNNKSWFPCYGDLRTLIIHESHKSKYSIHLGFDKMYQDMKQLYWWPNMKVDIATYDNITTDFVTKLPRTQSGNDTIWVIVDRLTKSAHFLPMRETNPMDKLGRLYLKEVVMRHGIPVSIICDRGLRFASNFWRSFQKAMGTKLDMSTTYHPQTDGKSERTIQTLEDMLRACVIDFGNGWERHLPAEVGDAQLASLEFIHETTEKIVQIKKRIQAAHDLQKSYADVRHKPLEFQVGDRVIISKGMKQEKKLGFSLGFDLVFTLLRIKLKCYLVLGITTITTITTIGFLRSPSEPESLNVTFDESPPSPKTSPLEDDDLVEEEAIKLDENGVVSRNKARLVAQGYNQHEGIDYDETYALVARLESIRILLAYACILDFKLFQMDVKSAFLNGFINEEVYVAQPPGFIDFKKPNHVYKLKKALYGLKQSPKAWYDRLIAFLIKHEYNMGMVDNTLFTKKKYSNLIIVQIYVDDIIFILTYQELCDDFAKIMHDELEMSMMAELNFFLGLQIKQLEYGIFCNQSKYIKEMIKKFRLEESKPMKMPMSSDNTKYRGMIDSLLYLTTSRSNLMFSVCLCAHFQEDLKTSHLEAVKRIF</sequence>
<keyword evidence="8" id="KW-0378">Hydrolase</keyword>
<keyword evidence="11 20" id="KW-0695">RNA-directed DNA polymerase</keyword>
<dbReference type="Pfam" id="PF17917">
    <property type="entry name" value="RT_RNaseH"/>
    <property type="match status" value="1"/>
</dbReference>
<dbReference type="SMART" id="SM00343">
    <property type="entry name" value="ZnF_C2HC"/>
    <property type="match status" value="2"/>
</dbReference>
<dbReference type="Pfam" id="PF17921">
    <property type="entry name" value="Integrase_H2C2"/>
    <property type="match status" value="2"/>
</dbReference>
<feature type="compositionally biased region" description="Acidic residues" evidence="16">
    <location>
        <begin position="1043"/>
        <end position="1052"/>
    </location>
</feature>
<evidence type="ECO:0000256" key="8">
    <source>
        <dbReference type="ARBA" id="ARBA00022801"/>
    </source>
</evidence>
<dbReference type="InterPro" id="IPR041588">
    <property type="entry name" value="Integrase_H2C2"/>
</dbReference>
<dbReference type="InterPro" id="IPR012337">
    <property type="entry name" value="RNaseH-like_sf"/>
</dbReference>
<keyword evidence="13" id="KW-0238">DNA-binding</keyword>
<feature type="region of interest" description="Disordered" evidence="16">
    <location>
        <begin position="2162"/>
        <end position="2181"/>
    </location>
</feature>
<dbReference type="Gene3D" id="3.10.20.370">
    <property type="match status" value="1"/>
</dbReference>
<feature type="domain" description="CCHC-type" evidence="17">
    <location>
        <begin position="1619"/>
        <end position="1636"/>
    </location>
</feature>
<dbReference type="Pfam" id="PF24626">
    <property type="entry name" value="SH3_Tf2-1"/>
    <property type="match status" value="1"/>
</dbReference>
<keyword evidence="10" id="KW-0229">DNA integration</keyword>
<evidence type="ECO:0000256" key="3">
    <source>
        <dbReference type="ARBA" id="ARBA00022695"/>
    </source>
</evidence>
<dbReference type="InterPro" id="IPR043128">
    <property type="entry name" value="Rev_trsase/Diguanyl_cyclase"/>
</dbReference>
<gene>
    <name evidence="20" type="ORF">Tco_0840044</name>
</gene>
<dbReference type="Gene3D" id="1.10.340.70">
    <property type="match status" value="2"/>
</dbReference>
<dbReference type="Gene3D" id="3.30.420.10">
    <property type="entry name" value="Ribonuclease H-like superfamily/Ribonuclease H"/>
    <property type="match status" value="2"/>
</dbReference>
<reference evidence="20" key="2">
    <citation type="submission" date="2022-01" db="EMBL/GenBank/DDBJ databases">
        <authorList>
            <person name="Yamashiro T."/>
            <person name="Shiraishi A."/>
            <person name="Satake H."/>
            <person name="Nakayama K."/>
        </authorList>
    </citation>
    <scope>NUCLEOTIDE SEQUENCE</scope>
</reference>
<dbReference type="InterPro" id="IPR013103">
    <property type="entry name" value="RVT_2"/>
</dbReference>
<evidence type="ECO:0000256" key="1">
    <source>
        <dbReference type="ARBA" id="ARBA00022670"/>
    </source>
</evidence>